<protein>
    <submittedName>
        <fullName evidence="1">Unannotated protein</fullName>
    </submittedName>
</protein>
<dbReference type="AlphaFoldDB" id="A0A6J6M0C3"/>
<gene>
    <name evidence="1" type="ORF">UFOPK2282_00863</name>
</gene>
<reference evidence="1" key="1">
    <citation type="submission" date="2020-05" db="EMBL/GenBank/DDBJ databases">
        <authorList>
            <person name="Chiriac C."/>
            <person name="Salcher M."/>
            <person name="Ghai R."/>
            <person name="Kavagutti S V."/>
        </authorList>
    </citation>
    <scope>NUCLEOTIDE SEQUENCE</scope>
</reference>
<proteinExistence type="predicted"/>
<dbReference type="EMBL" id="CAEZWR010000091">
    <property type="protein sequence ID" value="CAB4666719.1"/>
    <property type="molecule type" value="Genomic_DNA"/>
</dbReference>
<accession>A0A6J6M0C3</accession>
<organism evidence="1">
    <name type="scientific">freshwater metagenome</name>
    <dbReference type="NCBI Taxonomy" id="449393"/>
    <lineage>
        <taxon>unclassified sequences</taxon>
        <taxon>metagenomes</taxon>
        <taxon>ecological metagenomes</taxon>
    </lineage>
</organism>
<evidence type="ECO:0000313" key="1">
    <source>
        <dbReference type="EMBL" id="CAB4666719.1"/>
    </source>
</evidence>
<sequence>MAMLGFPFALILSDAIADNSTDWRILAVTIVVSEAIFAALFISQTTAVSNNSEFMEPTHV</sequence>
<name>A0A6J6M0C3_9ZZZZ</name>